<dbReference type="RefSeq" id="XP_003082546.2">
    <property type="nucleotide sequence ID" value="XM_003082498.2"/>
</dbReference>
<accession>A0A096P7C7</accession>
<protein>
    <submittedName>
        <fullName evidence="7">Unnamed product</fullName>
    </submittedName>
</protein>
<dbReference type="EMBL" id="CAID01000013">
    <property type="protein sequence ID" value="CEG00050.1"/>
    <property type="molecule type" value="Genomic_DNA"/>
</dbReference>
<dbReference type="OrthoDB" id="1436450at2759"/>
<proteinExistence type="predicted"/>
<organism evidence="7 8">
    <name type="scientific">Ostreococcus tauri</name>
    <name type="common">Marine green alga</name>
    <dbReference type="NCBI Taxonomy" id="70448"/>
    <lineage>
        <taxon>Eukaryota</taxon>
        <taxon>Viridiplantae</taxon>
        <taxon>Chlorophyta</taxon>
        <taxon>Mamiellophyceae</taxon>
        <taxon>Mamiellales</taxon>
        <taxon>Bathycoccaceae</taxon>
        <taxon>Ostreococcus</taxon>
    </lineage>
</organism>
<feature type="region of interest" description="Disordered" evidence="5">
    <location>
        <begin position="154"/>
        <end position="180"/>
    </location>
</feature>
<feature type="compositionally biased region" description="Basic and acidic residues" evidence="5">
    <location>
        <begin position="109"/>
        <end position="119"/>
    </location>
</feature>
<evidence type="ECO:0000256" key="4">
    <source>
        <dbReference type="ARBA" id="ARBA00023136"/>
    </source>
</evidence>
<reference evidence="7 8" key="2">
    <citation type="journal article" date="2014" name="BMC Genomics">
        <title>An improved genome of the model marine alga Ostreococcus tauri unfolds by assessing Illumina de novo assemblies.</title>
        <authorList>
            <person name="Blanc-Mathieu R."/>
            <person name="Verhelst B."/>
            <person name="Derelle E."/>
            <person name="Rombauts S."/>
            <person name="Bouget F.Y."/>
            <person name="Carre I."/>
            <person name="Chateau A."/>
            <person name="Eyre-Walker A."/>
            <person name="Grimsley N."/>
            <person name="Moreau H."/>
            <person name="Piegu B."/>
            <person name="Rivals E."/>
            <person name="Schackwitz W."/>
            <person name="Van de Peer Y."/>
            <person name="Piganeau G."/>
        </authorList>
    </citation>
    <scope>NUCLEOTIDE SEQUENCE [LARGE SCALE GENOMIC DNA]</scope>
    <source>
        <strain evidence="8">OTTH 0595 / CCAP 157/2 / RCC745</strain>
    </source>
</reference>
<feature type="region of interest" description="Disordered" evidence="5">
    <location>
        <begin position="1"/>
        <end position="33"/>
    </location>
</feature>
<dbReference type="InParanoid" id="A0A096P7C7"/>
<keyword evidence="2 6" id="KW-0812">Transmembrane</keyword>
<dbReference type="PANTHER" id="PTHR23051">
    <property type="entry name" value="SOLUTE CARRIER FAMILY 35, MEMBER F5"/>
    <property type="match status" value="1"/>
</dbReference>
<evidence type="ECO:0000256" key="1">
    <source>
        <dbReference type="ARBA" id="ARBA00004141"/>
    </source>
</evidence>
<feature type="transmembrane region" description="Helical" evidence="6">
    <location>
        <begin position="67"/>
        <end position="87"/>
    </location>
</feature>
<feature type="transmembrane region" description="Helical" evidence="6">
    <location>
        <begin position="38"/>
        <end position="61"/>
    </location>
</feature>
<feature type="transmembrane region" description="Helical" evidence="6">
    <location>
        <begin position="425"/>
        <end position="444"/>
    </location>
</feature>
<evidence type="ECO:0000256" key="3">
    <source>
        <dbReference type="ARBA" id="ARBA00022989"/>
    </source>
</evidence>
<dbReference type="KEGG" id="ota:OT_ostta13g00730"/>
<evidence type="ECO:0000313" key="8">
    <source>
        <dbReference type="Proteomes" id="UP000009170"/>
    </source>
</evidence>
<dbReference type="FunCoup" id="A0A096P7C7">
    <property type="interactions" value="263"/>
</dbReference>
<feature type="transmembrane region" description="Helical" evidence="6">
    <location>
        <begin position="327"/>
        <end position="347"/>
    </location>
</feature>
<evidence type="ECO:0000256" key="2">
    <source>
        <dbReference type="ARBA" id="ARBA00022692"/>
    </source>
</evidence>
<keyword evidence="8" id="KW-1185">Reference proteome</keyword>
<gene>
    <name evidence="7" type="ORF">OT_ostta13g00730</name>
</gene>
<feature type="transmembrane region" description="Helical" evidence="6">
    <location>
        <begin position="288"/>
        <end position="307"/>
    </location>
</feature>
<dbReference type="GeneID" id="9837427"/>
<evidence type="ECO:0000313" key="7">
    <source>
        <dbReference type="EMBL" id="CEG00050.1"/>
    </source>
</evidence>
<reference evidence="8" key="1">
    <citation type="journal article" date="2006" name="Proc. Natl. Acad. Sci. U.S.A.">
        <title>Genome analysis of the smallest free-living eukaryote Ostreococcus tauri unveils many unique features.</title>
        <authorList>
            <person name="Derelle E."/>
            <person name="Ferraz C."/>
            <person name="Rombauts S."/>
            <person name="Rouze P."/>
            <person name="Worden A.Z."/>
            <person name="Robbens S."/>
            <person name="Partensky F."/>
            <person name="Degroeve S."/>
            <person name="Echeynie S."/>
            <person name="Cooke R."/>
            <person name="Saeys Y."/>
            <person name="Wuyts J."/>
            <person name="Jabbari K."/>
            <person name="Bowler C."/>
            <person name="Panaud O."/>
            <person name="Piegu B."/>
            <person name="Ball S.G."/>
            <person name="Ral J.-P."/>
            <person name="Bouget F.-Y."/>
            <person name="Piganeau G."/>
            <person name="De Baets B."/>
            <person name="Picard A."/>
            <person name="Delseny M."/>
            <person name="Demaille J."/>
            <person name="Van de Peer Y."/>
            <person name="Moreau H."/>
        </authorList>
    </citation>
    <scope>NUCLEOTIDE SEQUENCE [LARGE SCALE GENOMIC DNA]</scope>
    <source>
        <strain evidence="8">OTTH 0595 / CCAP 157/2 / RCC745</strain>
    </source>
</reference>
<dbReference type="Proteomes" id="UP000009170">
    <property type="component" value="Unassembled WGS sequence"/>
</dbReference>
<evidence type="ECO:0000256" key="6">
    <source>
        <dbReference type="SAM" id="Phobius"/>
    </source>
</evidence>
<evidence type="ECO:0000256" key="5">
    <source>
        <dbReference type="SAM" id="MobiDB-lite"/>
    </source>
</evidence>
<dbReference type="AlphaFoldDB" id="A0A096P7C7"/>
<comment type="caution">
    <text evidence="7">The sequence shown here is derived from an EMBL/GenBank/DDBJ whole genome shotgun (WGS) entry which is preliminary data.</text>
</comment>
<keyword evidence="4 6" id="KW-0472">Membrane</keyword>
<sequence length="445" mass="47668">MSSKTSPAKPPQRKSDPSPAPTSPSTTKRHASTSTLSGAGLGYFFIALVCVIWIAASFLVARLEAHGVSPVMLSFICSSGFVTLVPFRARMIARHVIERVGRGGANGTRDGRGTRRGSREEEEIAAGKGTAANEGKVSKRHAIERERGTEIEMASLVENGEAKSGKSDAREQEARSRTAEPYSFDRHLEAAITVAPLWVLAQVAFDYSLLMTTVTANSMLSSSSAVFTFMVSVYCGLDKFSWTKAAAVGAYVVGSVLVTLADDDKAASGAEFNAEIATKHPLFMTRDFFNSPAFGNILALAAAGLYASYTATMKLHLREDERTDMTLFFSLMGLVNFFGYGAVLVIGRALGGFTHLYHAFDARAFWLACTKAFFDNVLSDYLWARAVLLTSPTIASIGLSLQIPLAASVEVVIGHPIWASKLKNALIMTGGTVFILLGFAGVTAN</sequence>
<feature type="region of interest" description="Disordered" evidence="5">
    <location>
        <begin position="102"/>
        <end position="139"/>
    </location>
</feature>
<dbReference type="GO" id="GO:0016020">
    <property type="term" value="C:membrane"/>
    <property type="evidence" value="ECO:0007669"/>
    <property type="project" value="UniProtKB-SubCell"/>
</dbReference>
<comment type="subcellular location">
    <subcellularLocation>
        <location evidence="1">Membrane</location>
        <topology evidence="1">Multi-pass membrane protein</topology>
    </subcellularLocation>
</comment>
<feature type="compositionally biased region" description="Basic and acidic residues" evidence="5">
    <location>
        <begin position="160"/>
        <end position="180"/>
    </location>
</feature>
<dbReference type="PANTHER" id="PTHR23051:SF0">
    <property type="entry name" value="SOLUTE CARRIER FAMILY 35 MEMBER F5"/>
    <property type="match status" value="1"/>
</dbReference>
<keyword evidence="3 6" id="KW-1133">Transmembrane helix</keyword>
<name>A0A096P7C7_OSTTA</name>